<evidence type="ECO:0000313" key="4">
    <source>
        <dbReference type="Proteomes" id="UP000293550"/>
    </source>
</evidence>
<evidence type="ECO:0000256" key="2">
    <source>
        <dbReference type="SAM" id="SignalP"/>
    </source>
</evidence>
<dbReference type="RefSeq" id="WP_130154029.1">
    <property type="nucleotide sequence ID" value="NZ_SCFB01000005.1"/>
</dbReference>
<keyword evidence="2" id="KW-0732">Signal</keyword>
<proteinExistence type="predicted"/>
<dbReference type="Proteomes" id="UP000293550">
    <property type="component" value="Unassembled WGS sequence"/>
</dbReference>
<accession>A0A4Q7DJ01</accession>
<feature type="compositionally biased region" description="Basic and acidic residues" evidence="1">
    <location>
        <begin position="49"/>
        <end position="61"/>
    </location>
</feature>
<feature type="signal peptide" evidence="2">
    <location>
        <begin position="1"/>
        <end position="23"/>
    </location>
</feature>
<feature type="region of interest" description="Disordered" evidence="1">
    <location>
        <begin position="29"/>
        <end position="61"/>
    </location>
</feature>
<reference evidence="3 4" key="1">
    <citation type="submission" date="2018-10" db="EMBL/GenBank/DDBJ databases">
        <title>An updated phylogeny of the Alphaproteobacteria reveals that the parasitic Rickettsiales and Holosporales have independent origins.</title>
        <authorList>
            <person name="Munoz-Gomez S.A."/>
            <person name="Hess S."/>
            <person name="Burger G."/>
            <person name="Lang B.F."/>
            <person name="Susko E."/>
            <person name="Slamovits C.H."/>
            <person name="Roger A.J."/>
        </authorList>
    </citation>
    <scope>NUCLEOTIDE SEQUENCE [LARGE SCALE GENOMIC DNA]</scope>
    <source>
        <strain evidence="3">HOLO01</strain>
    </source>
</reference>
<protein>
    <submittedName>
        <fullName evidence="3">Uncharacterized protein</fullName>
    </submittedName>
</protein>
<sequence>MENKISTLSFFLLSAFSISTVLASSGDIGGDGKKVTTSTSSSSSSSAIKFEEPASRFSTPKEMHDYGQHLHNLVTRSTTRQDFQKVIRFADVDPVVNTSCTYYISDIEAYAFNRTFALTSSHLRLSQMEENFLVQVTMLNNALSYAWGYCCHQLTNIWFVSGQEGEPDESIKVSFLIGNAIKTGFQTSVPTAKDRITSHHVAITSLQGQIYYAIGELLIQTRTSEELTAFFEKNSYLKNLRGFVRFMGPGVSEGAPIASEEGHAIQRLLFDKAIESFRESIRFAEKPLVSNDGNVRFAAIGALKEEAQKDLVTTLFNQVEVLRHIKGGEEVNQYMEQAEKFCTQLRQSNSKHAQYAQRLYEYQLSKMK</sequence>
<dbReference type="EMBL" id="SCFB01000005">
    <property type="protein sequence ID" value="RZI46278.1"/>
    <property type="molecule type" value="Genomic_DNA"/>
</dbReference>
<evidence type="ECO:0000313" key="3">
    <source>
        <dbReference type="EMBL" id="RZI46278.1"/>
    </source>
</evidence>
<gene>
    <name evidence="3" type="ORF">EQU50_04910</name>
</gene>
<organism evidence="3 4">
    <name type="scientific">Candidatus Finniella inopinata</name>
    <dbReference type="NCBI Taxonomy" id="1696036"/>
    <lineage>
        <taxon>Bacteria</taxon>
        <taxon>Pseudomonadati</taxon>
        <taxon>Pseudomonadota</taxon>
        <taxon>Alphaproteobacteria</taxon>
        <taxon>Holosporales</taxon>
        <taxon>Candidatus Paracaedibacteraceae</taxon>
        <taxon>Candidatus Finniella</taxon>
    </lineage>
</organism>
<comment type="caution">
    <text evidence="3">The sequence shown here is derived from an EMBL/GenBank/DDBJ whole genome shotgun (WGS) entry which is preliminary data.</text>
</comment>
<feature type="chain" id="PRO_5020443522" evidence="2">
    <location>
        <begin position="24"/>
        <end position="368"/>
    </location>
</feature>
<evidence type="ECO:0000256" key="1">
    <source>
        <dbReference type="SAM" id="MobiDB-lite"/>
    </source>
</evidence>
<name>A0A4Q7DJ01_9PROT</name>
<feature type="compositionally biased region" description="Low complexity" evidence="1">
    <location>
        <begin position="36"/>
        <end position="46"/>
    </location>
</feature>
<dbReference type="AlphaFoldDB" id="A0A4Q7DJ01"/>
<keyword evidence="4" id="KW-1185">Reference proteome</keyword>